<evidence type="ECO:0000313" key="3">
    <source>
        <dbReference type="Proteomes" id="UP000186351"/>
    </source>
</evidence>
<dbReference type="KEGG" id="pary:A4V02_07715"/>
<dbReference type="STRING" id="1796646.A4V02_07715"/>
<feature type="transmembrane region" description="Helical" evidence="1">
    <location>
        <begin position="36"/>
        <end position="54"/>
    </location>
</feature>
<evidence type="ECO:0000313" key="2">
    <source>
        <dbReference type="EMBL" id="ANU63622.1"/>
    </source>
</evidence>
<protein>
    <submittedName>
        <fullName evidence="2">Uncharacterized protein</fullName>
    </submittedName>
</protein>
<proteinExistence type="predicted"/>
<keyword evidence="1" id="KW-0472">Membrane</keyword>
<accession>A0A1B1S9Z2</accession>
<accession>A0A1Z2XIN3</accession>
<keyword evidence="1" id="KW-0812">Transmembrane</keyword>
<feature type="transmembrane region" description="Helical" evidence="1">
    <location>
        <begin position="61"/>
        <end position="84"/>
    </location>
</feature>
<gene>
    <name evidence="2" type="ORF">A4V02_07715</name>
</gene>
<dbReference type="EMBL" id="CP015402">
    <property type="protein sequence ID" value="ANU63622.1"/>
    <property type="molecule type" value="Genomic_DNA"/>
</dbReference>
<name>A0A1B1S9Z2_9BACT</name>
<sequence>MRLTDKRFLIFEGFCILYSVLLMEIVDLLFGSSMLGFKLIIVGSCMISGLMTWLMADGKHWAVFGIIYEVISLLILSAIFWVSFFISTPLYAWISKETYADIELFGYLILTIGTFTLLPTFGLAFFGYQLFRRDKDKNGIG</sequence>
<feature type="transmembrane region" description="Helical" evidence="1">
    <location>
        <begin position="104"/>
        <end position="128"/>
    </location>
</feature>
<keyword evidence="3" id="KW-1185">Reference proteome</keyword>
<organism evidence="2 3">
    <name type="scientific">Muribaculum intestinale</name>
    <dbReference type="NCBI Taxonomy" id="1796646"/>
    <lineage>
        <taxon>Bacteria</taxon>
        <taxon>Pseudomonadati</taxon>
        <taxon>Bacteroidota</taxon>
        <taxon>Bacteroidia</taxon>
        <taxon>Bacteroidales</taxon>
        <taxon>Muribaculaceae</taxon>
        <taxon>Muribaculum</taxon>
    </lineage>
</organism>
<keyword evidence="1" id="KW-1133">Transmembrane helix</keyword>
<dbReference type="Proteomes" id="UP000186351">
    <property type="component" value="Chromosome"/>
</dbReference>
<reference evidence="3" key="1">
    <citation type="submission" date="2016-04" db="EMBL/GenBank/DDBJ databases">
        <title>Complete Genome Sequences of Twelve Strains of a Stable Defined Moderately Diverse Mouse Microbiota 2 (sDMDMm2).</title>
        <authorList>
            <person name="Uchimura Y."/>
            <person name="Wyss M."/>
            <person name="Brugiroux S."/>
            <person name="Limenitakis J.P."/>
            <person name="Stecher B."/>
            <person name="McCoy K.D."/>
            <person name="Macpherson A.J."/>
        </authorList>
    </citation>
    <scope>NUCLEOTIDE SEQUENCE [LARGE SCALE GENOMIC DNA]</scope>
    <source>
        <strain evidence="3">YL27</strain>
    </source>
</reference>
<feature type="transmembrane region" description="Helical" evidence="1">
    <location>
        <begin position="9"/>
        <end position="30"/>
    </location>
</feature>
<dbReference type="AlphaFoldDB" id="A0A1B1S9Z2"/>
<dbReference type="RefSeq" id="WP_068960929.1">
    <property type="nucleotide sequence ID" value="NZ_CAJTAP010000038.1"/>
</dbReference>
<evidence type="ECO:0000256" key="1">
    <source>
        <dbReference type="SAM" id="Phobius"/>
    </source>
</evidence>